<reference evidence="2 3" key="1">
    <citation type="submission" date="2018-10" db="EMBL/GenBank/DDBJ databases">
        <title>The genome of Lysobacter enzymogenes OH11.</title>
        <authorList>
            <person name="Liu F."/>
            <person name="Zhao Y."/>
            <person name="Qian G."/>
            <person name="Chen Y."/>
            <person name="Xu H."/>
        </authorList>
    </citation>
    <scope>NUCLEOTIDE SEQUENCE [LARGE SCALE GENOMIC DNA]</scope>
    <source>
        <strain evidence="2 3">OH11</strain>
    </source>
</reference>
<dbReference type="AlphaFoldDB" id="A0A3N2RGW1"/>
<evidence type="ECO:0000313" key="2">
    <source>
        <dbReference type="EMBL" id="ROU06697.1"/>
    </source>
</evidence>
<dbReference type="Gene3D" id="3.40.50.1820">
    <property type="entry name" value="alpha/beta hydrolase"/>
    <property type="match status" value="1"/>
</dbReference>
<dbReference type="EMBL" id="RCTY01000031">
    <property type="protein sequence ID" value="ROU06697.1"/>
    <property type="molecule type" value="Genomic_DNA"/>
</dbReference>
<feature type="domain" description="Fungal lipase-type" evidence="1">
    <location>
        <begin position="91"/>
        <end position="237"/>
    </location>
</feature>
<name>A0A3N2RGW1_LYSEN</name>
<gene>
    <name evidence="2" type="ORF">D9T17_12665</name>
</gene>
<dbReference type="Proteomes" id="UP000275910">
    <property type="component" value="Unassembled WGS sequence"/>
</dbReference>
<dbReference type="InterPro" id="IPR002921">
    <property type="entry name" value="Fungal_lipase-type"/>
</dbReference>
<dbReference type="InterPro" id="IPR029058">
    <property type="entry name" value="AB_hydrolase_fold"/>
</dbReference>
<sequence length="334" mass="36014">MNASLAAARTLPDAGAYAGNPTLDTDLTLALAIASRAAYDYYQNPDQPVTAPPGYVMVDHWTGWDALLFGGSAESFGVVFQSSAQPDTCIFAFRGTDSDLDAWEDVHFIPTTFVPSAGSVSPTPWVSSGFYGIYDTQGEGMAASMRAQLFALLHKYQPTQLYVTGHSLGAALSQLFSLDVAVSRPMGERPFSASNINFSSPMVGLDSWGSAYASQIDASLSIRVYNYWDYVPSLPPSSFDYCAVGTGFRTSFYVDKEWFPHLLARHALSNLTVVLDNALPLTPQQWQGTFPDQVAGETSWTMVSTYPPSGADVRWADQAQTLMKAEAAAAVKAG</sequence>
<dbReference type="GO" id="GO:0006629">
    <property type="term" value="P:lipid metabolic process"/>
    <property type="evidence" value="ECO:0007669"/>
    <property type="project" value="InterPro"/>
</dbReference>
<organism evidence="2 3">
    <name type="scientific">Lysobacter enzymogenes</name>
    <dbReference type="NCBI Taxonomy" id="69"/>
    <lineage>
        <taxon>Bacteria</taxon>
        <taxon>Pseudomonadati</taxon>
        <taxon>Pseudomonadota</taxon>
        <taxon>Gammaproteobacteria</taxon>
        <taxon>Lysobacterales</taxon>
        <taxon>Lysobacteraceae</taxon>
        <taxon>Lysobacter</taxon>
    </lineage>
</organism>
<evidence type="ECO:0000259" key="1">
    <source>
        <dbReference type="Pfam" id="PF01764"/>
    </source>
</evidence>
<comment type="caution">
    <text evidence="2">The sequence shown here is derived from an EMBL/GenBank/DDBJ whole genome shotgun (WGS) entry which is preliminary data.</text>
</comment>
<accession>A0A3N2RGW1</accession>
<dbReference type="CDD" id="cd00519">
    <property type="entry name" value="Lipase_3"/>
    <property type="match status" value="1"/>
</dbReference>
<dbReference type="Pfam" id="PF01764">
    <property type="entry name" value="Lipase_3"/>
    <property type="match status" value="1"/>
</dbReference>
<proteinExistence type="predicted"/>
<dbReference type="PANTHER" id="PTHR45856">
    <property type="entry name" value="ALPHA/BETA-HYDROLASES SUPERFAMILY PROTEIN"/>
    <property type="match status" value="1"/>
</dbReference>
<protein>
    <submittedName>
        <fullName evidence="2">Lipase family protein</fullName>
    </submittedName>
</protein>
<dbReference type="RefSeq" id="WP_123647743.1">
    <property type="nucleotide sequence ID" value="NZ_RCTY01000031.1"/>
</dbReference>
<dbReference type="PANTHER" id="PTHR45856:SF24">
    <property type="entry name" value="FUNGAL LIPASE-LIKE DOMAIN-CONTAINING PROTEIN"/>
    <property type="match status" value="1"/>
</dbReference>
<dbReference type="SUPFAM" id="SSF53474">
    <property type="entry name" value="alpha/beta-Hydrolases"/>
    <property type="match status" value="1"/>
</dbReference>
<dbReference type="InterPro" id="IPR051218">
    <property type="entry name" value="Sec_MonoDiacylglyc_Lipase"/>
</dbReference>
<evidence type="ECO:0000313" key="3">
    <source>
        <dbReference type="Proteomes" id="UP000275910"/>
    </source>
</evidence>